<feature type="transmembrane region" description="Helical" evidence="5">
    <location>
        <begin position="175"/>
        <end position="196"/>
    </location>
</feature>
<evidence type="ECO:0000313" key="8">
    <source>
        <dbReference type="Proteomes" id="UP000256388"/>
    </source>
</evidence>
<accession>A0A347ZWQ5</accession>
<dbReference type="Gene3D" id="1.20.1250.20">
    <property type="entry name" value="MFS general substrate transporter like domains"/>
    <property type="match status" value="2"/>
</dbReference>
<dbReference type="PROSITE" id="PS50850">
    <property type="entry name" value="MFS"/>
    <property type="match status" value="1"/>
</dbReference>
<dbReference type="InterPro" id="IPR036259">
    <property type="entry name" value="MFS_trans_sf"/>
</dbReference>
<dbReference type="EMBL" id="QUMS01000005">
    <property type="protein sequence ID" value="REG05478.1"/>
    <property type="molecule type" value="Genomic_DNA"/>
</dbReference>
<evidence type="ECO:0000256" key="2">
    <source>
        <dbReference type="ARBA" id="ARBA00022692"/>
    </source>
</evidence>
<dbReference type="SUPFAM" id="SSF103473">
    <property type="entry name" value="MFS general substrate transporter"/>
    <property type="match status" value="1"/>
</dbReference>
<feature type="transmembrane region" description="Helical" evidence="5">
    <location>
        <begin position="269"/>
        <end position="289"/>
    </location>
</feature>
<dbReference type="OrthoDB" id="9796441at2"/>
<feature type="transmembrane region" description="Helical" evidence="5">
    <location>
        <begin position="50"/>
        <end position="67"/>
    </location>
</feature>
<feature type="transmembrane region" description="Helical" evidence="5">
    <location>
        <begin position="296"/>
        <end position="314"/>
    </location>
</feature>
<feature type="domain" description="Major facilitator superfamily (MFS) profile" evidence="6">
    <location>
        <begin position="227"/>
        <end position="414"/>
    </location>
</feature>
<feature type="transmembrane region" description="Helical" evidence="5">
    <location>
        <begin position="387"/>
        <end position="409"/>
    </location>
</feature>
<keyword evidence="3 5" id="KW-1133">Transmembrane helix</keyword>
<dbReference type="RefSeq" id="WP_116226138.1">
    <property type="nucleotide sequence ID" value="NZ_AP018437.1"/>
</dbReference>
<feature type="transmembrane region" description="Helical" evidence="5">
    <location>
        <begin position="320"/>
        <end position="342"/>
    </location>
</feature>
<evidence type="ECO:0000259" key="6">
    <source>
        <dbReference type="PROSITE" id="PS50850"/>
    </source>
</evidence>
<feature type="transmembrane region" description="Helical" evidence="5">
    <location>
        <begin position="20"/>
        <end position="44"/>
    </location>
</feature>
<evidence type="ECO:0000256" key="5">
    <source>
        <dbReference type="SAM" id="Phobius"/>
    </source>
</evidence>
<dbReference type="PANTHER" id="PTHR23528">
    <property type="match status" value="1"/>
</dbReference>
<dbReference type="InterPro" id="IPR020846">
    <property type="entry name" value="MFS_dom"/>
</dbReference>
<feature type="transmembrane region" description="Helical" evidence="5">
    <location>
        <begin position="354"/>
        <end position="375"/>
    </location>
</feature>
<gene>
    <name evidence="7" type="ORF">DFR64_2882</name>
</gene>
<comment type="caution">
    <text evidence="7">The sequence shown here is derived from an EMBL/GenBank/DDBJ whole genome shotgun (WGS) entry which is preliminary data.</text>
</comment>
<dbReference type="Pfam" id="PF07690">
    <property type="entry name" value="MFS_1"/>
    <property type="match status" value="1"/>
</dbReference>
<keyword evidence="8" id="KW-1185">Reference proteome</keyword>
<comment type="subcellular location">
    <subcellularLocation>
        <location evidence="1">Cell membrane</location>
        <topology evidence="1">Multi-pass membrane protein</topology>
    </subcellularLocation>
</comment>
<protein>
    <submittedName>
        <fullName evidence="7">Na+/melibiose symporter-like transporter</fullName>
    </submittedName>
</protein>
<dbReference type="GO" id="GO:0022857">
    <property type="term" value="F:transmembrane transporter activity"/>
    <property type="evidence" value="ECO:0007669"/>
    <property type="project" value="InterPro"/>
</dbReference>
<keyword evidence="2 5" id="KW-0812">Transmembrane</keyword>
<evidence type="ECO:0000256" key="4">
    <source>
        <dbReference type="ARBA" id="ARBA00023136"/>
    </source>
</evidence>
<name>A0A347ZWQ5_9CHLR</name>
<proteinExistence type="predicted"/>
<feature type="transmembrane region" description="Helical" evidence="5">
    <location>
        <begin position="88"/>
        <end position="105"/>
    </location>
</feature>
<dbReference type="PANTHER" id="PTHR23528:SF1">
    <property type="entry name" value="MAJOR FACILITATOR SUPERFAMILY (MFS) PROFILE DOMAIN-CONTAINING PROTEIN"/>
    <property type="match status" value="1"/>
</dbReference>
<feature type="transmembrane region" description="Helical" evidence="5">
    <location>
        <begin position="228"/>
        <end position="249"/>
    </location>
</feature>
<reference evidence="7 8" key="1">
    <citation type="submission" date="2018-08" db="EMBL/GenBank/DDBJ databases">
        <title>Genomic Encyclopedia of Type Strains, Phase IV (KMG-IV): sequencing the most valuable type-strain genomes for metagenomic binning, comparative biology and taxonomic classification.</title>
        <authorList>
            <person name="Goeker M."/>
        </authorList>
    </citation>
    <scope>NUCLEOTIDE SEQUENCE [LARGE SCALE GENOMIC DNA]</scope>
    <source>
        <strain evidence="7 8">DSM 23923</strain>
    </source>
</reference>
<dbReference type="InterPro" id="IPR011701">
    <property type="entry name" value="MFS"/>
</dbReference>
<dbReference type="Proteomes" id="UP000256388">
    <property type="component" value="Unassembled WGS sequence"/>
</dbReference>
<keyword evidence="4 5" id="KW-0472">Membrane</keyword>
<dbReference type="GO" id="GO:0005886">
    <property type="term" value="C:plasma membrane"/>
    <property type="evidence" value="ECO:0007669"/>
    <property type="project" value="UniProtKB-SubCell"/>
</dbReference>
<evidence type="ECO:0000256" key="3">
    <source>
        <dbReference type="ARBA" id="ARBA00022989"/>
    </source>
</evidence>
<organism evidence="7 8">
    <name type="scientific">Pelolinea submarina</name>
    <dbReference type="NCBI Taxonomy" id="913107"/>
    <lineage>
        <taxon>Bacteria</taxon>
        <taxon>Bacillati</taxon>
        <taxon>Chloroflexota</taxon>
        <taxon>Anaerolineae</taxon>
        <taxon>Anaerolineales</taxon>
        <taxon>Anaerolineaceae</taxon>
        <taxon>Pelolinea</taxon>
    </lineage>
</organism>
<evidence type="ECO:0000313" key="7">
    <source>
        <dbReference type="EMBL" id="REG05478.1"/>
    </source>
</evidence>
<dbReference type="AlphaFoldDB" id="A0A347ZWQ5"/>
<evidence type="ECO:0000256" key="1">
    <source>
        <dbReference type="ARBA" id="ARBA00004651"/>
    </source>
</evidence>
<sequence length="414" mass="44725">MDNSSQKKISLSKLLGMNTYWLGLSFMWNSLHPIVLPAILLHLVPETSKNSYLGGLTFLGMLLAMVVQPISGAASDHWRSRWGKRRPLALLGTLFDFVFLGLLAWSKNIWVLLWGYIGLQITSNTAQGPLQALIPDRIPRDQMGRASGVKNLMDVGGVIIASVAAGRLLSPDDRYPTTIMLVVMGVLAASAAITFVTADETPSLETEEHSRFNIREAFRLDMQLNRNYAWLIASRFVFLMGIYGVQAFAQYYIQDVMQAPNPVKATGDLMAALAIMLVICALLGGWLADHHGARRVIVLASLISAVGCLLLPNAHDLTSLVLYAGVLGAGIGLYLTSNWALASRLAPKAQAGKFLGLTNLATAGASAFSRLLGFPVDWLNNARPGAFMGYSGLFLLGGVGALLSLILLARVKED</sequence>